<keyword evidence="1" id="KW-0812">Transmembrane</keyword>
<reference evidence="2" key="1">
    <citation type="journal article" date="2020" name="Nature">
        <title>Giant virus diversity and host interactions through global metagenomics.</title>
        <authorList>
            <person name="Schulz F."/>
            <person name="Roux S."/>
            <person name="Paez-Espino D."/>
            <person name="Jungbluth S."/>
            <person name="Walsh D.A."/>
            <person name="Denef V.J."/>
            <person name="McMahon K.D."/>
            <person name="Konstantinidis K.T."/>
            <person name="Eloe-Fadrosh E.A."/>
            <person name="Kyrpides N.C."/>
            <person name="Woyke T."/>
        </authorList>
    </citation>
    <scope>NUCLEOTIDE SEQUENCE</scope>
    <source>
        <strain evidence="2">GVMAG-M-3300027833-19</strain>
    </source>
</reference>
<dbReference type="EMBL" id="MN740510">
    <property type="protein sequence ID" value="QHU30586.1"/>
    <property type="molecule type" value="Genomic_DNA"/>
</dbReference>
<keyword evidence="1" id="KW-1133">Transmembrane helix</keyword>
<sequence length="117" mass="13814">MAIIKVDKRDFVAIKHWIQLLLSVIYFVYMWFISDPSDWVTQREYKIKEWRNLKGEITDKPDDKSDIYYANQWTTYNILRGSSLAFLLGTGTGVIVDLLDYHDKIIHIKSKDDPVTQ</sequence>
<dbReference type="AlphaFoldDB" id="A0A6C0LHZ0"/>
<name>A0A6C0LHZ0_9ZZZZ</name>
<keyword evidence="1" id="KW-0472">Membrane</keyword>
<feature type="transmembrane region" description="Helical" evidence="1">
    <location>
        <begin position="78"/>
        <end position="99"/>
    </location>
</feature>
<accession>A0A6C0LHZ0</accession>
<proteinExistence type="predicted"/>
<protein>
    <submittedName>
        <fullName evidence="2">Uncharacterized protein</fullName>
    </submittedName>
</protein>
<organism evidence="2">
    <name type="scientific">viral metagenome</name>
    <dbReference type="NCBI Taxonomy" id="1070528"/>
    <lineage>
        <taxon>unclassified sequences</taxon>
        <taxon>metagenomes</taxon>
        <taxon>organismal metagenomes</taxon>
    </lineage>
</organism>
<feature type="transmembrane region" description="Helical" evidence="1">
    <location>
        <begin position="12"/>
        <end position="33"/>
    </location>
</feature>
<evidence type="ECO:0000313" key="2">
    <source>
        <dbReference type="EMBL" id="QHU30586.1"/>
    </source>
</evidence>
<evidence type="ECO:0000256" key="1">
    <source>
        <dbReference type="SAM" id="Phobius"/>
    </source>
</evidence>